<keyword evidence="7" id="KW-0873">Pyrrolidone carboxylic acid</keyword>
<dbReference type="GO" id="GO:0007218">
    <property type="term" value="P:neuropeptide signaling pathway"/>
    <property type="evidence" value="ECO:0007669"/>
    <property type="project" value="UniProtKB-KW"/>
</dbReference>
<name>A0A3Q0IIP7_DIACI</name>
<protein>
    <submittedName>
        <fullName evidence="11">Hypertrehalosaemic prohormone-like isoform X1</fullName>
    </submittedName>
</protein>
<evidence type="ECO:0000256" key="5">
    <source>
        <dbReference type="ARBA" id="ARBA00022729"/>
    </source>
</evidence>
<sequence length="82" mass="9259">MERHHVSLMVVMFLVVLCVSQCIAQVNFSPNWGGGKRSADPPDECRSSMDSLKYIYKLIQVNNRVKPKNCMNVKNSISKTDA</sequence>
<evidence type="ECO:0000256" key="7">
    <source>
        <dbReference type="ARBA" id="ARBA00023283"/>
    </source>
</evidence>
<reference evidence="11" key="1">
    <citation type="submission" date="2025-08" db="UniProtKB">
        <authorList>
            <consortium name="RefSeq"/>
        </authorList>
    </citation>
    <scope>IDENTIFICATION</scope>
</reference>
<keyword evidence="5 9" id="KW-0732">Signal</keyword>
<gene>
    <name evidence="11" type="primary">LOC103524990</name>
</gene>
<evidence type="ECO:0000256" key="8">
    <source>
        <dbReference type="ARBA" id="ARBA00023320"/>
    </source>
</evidence>
<evidence type="ECO:0000256" key="9">
    <source>
        <dbReference type="SAM" id="SignalP"/>
    </source>
</evidence>
<dbReference type="GeneID" id="103524990"/>
<evidence type="ECO:0000256" key="6">
    <source>
        <dbReference type="ARBA" id="ARBA00022815"/>
    </source>
</evidence>
<evidence type="ECO:0000313" key="11">
    <source>
        <dbReference type="RefSeq" id="XP_026676032.1"/>
    </source>
</evidence>
<proteinExistence type="inferred from homology"/>
<feature type="signal peptide" evidence="9">
    <location>
        <begin position="1"/>
        <end position="24"/>
    </location>
</feature>
<evidence type="ECO:0000256" key="2">
    <source>
        <dbReference type="ARBA" id="ARBA00006145"/>
    </source>
</evidence>
<keyword evidence="10" id="KW-1185">Reference proteome</keyword>
<keyword evidence="6" id="KW-0027">Amidation</keyword>
<evidence type="ECO:0000256" key="1">
    <source>
        <dbReference type="ARBA" id="ARBA00004613"/>
    </source>
</evidence>
<evidence type="ECO:0000256" key="4">
    <source>
        <dbReference type="ARBA" id="ARBA00022702"/>
    </source>
</evidence>
<dbReference type="PaxDb" id="121845-A0A3Q0IIP7"/>
<accession>A0A3Q0IIP7</accession>
<dbReference type="Pfam" id="PF06377">
    <property type="entry name" value="Adipokin_hormo"/>
    <property type="match status" value="1"/>
</dbReference>
<dbReference type="GO" id="GO:0005576">
    <property type="term" value="C:extracellular region"/>
    <property type="evidence" value="ECO:0007669"/>
    <property type="project" value="UniProtKB-SubCell"/>
</dbReference>
<dbReference type="GO" id="GO:0005179">
    <property type="term" value="F:hormone activity"/>
    <property type="evidence" value="ECO:0007669"/>
    <property type="project" value="UniProtKB-KW"/>
</dbReference>
<dbReference type="Proteomes" id="UP000079169">
    <property type="component" value="Unplaced"/>
</dbReference>
<organism evidence="10 11">
    <name type="scientific">Diaphorina citri</name>
    <name type="common">Asian citrus psyllid</name>
    <dbReference type="NCBI Taxonomy" id="121845"/>
    <lineage>
        <taxon>Eukaryota</taxon>
        <taxon>Metazoa</taxon>
        <taxon>Ecdysozoa</taxon>
        <taxon>Arthropoda</taxon>
        <taxon>Hexapoda</taxon>
        <taxon>Insecta</taxon>
        <taxon>Pterygota</taxon>
        <taxon>Neoptera</taxon>
        <taxon>Paraneoptera</taxon>
        <taxon>Hemiptera</taxon>
        <taxon>Sternorrhyncha</taxon>
        <taxon>Psylloidea</taxon>
        <taxon>Psyllidae</taxon>
        <taxon>Diaphorininae</taxon>
        <taxon>Diaphorina</taxon>
    </lineage>
</organism>
<dbReference type="InterPro" id="IPR010475">
    <property type="entry name" value="AKH/RPCH_hormone"/>
</dbReference>
<dbReference type="RefSeq" id="XP_026676032.1">
    <property type="nucleotide sequence ID" value="XM_026820231.1"/>
</dbReference>
<evidence type="ECO:0000256" key="3">
    <source>
        <dbReference type="ARBA" id="ARBA00022525"/>
    </source>
</evidence>
<dbReference type="AlphaFoldDB" id="A0A3Q0IIP7"/>
<comment type="similarity">
    <text evidence="2">Belongs to the AKH/HRTH/RPCH family.</text>
</comment>
<keyword evidence="4" id="KW-0372">Hormone</keyword>
<feature type="chain" id="PRO_5018055959" evidence="9">
    <location>
        <begin position="25"/>
        <end position="82"/>
    </location>
</feature>
<dbReference type="PROSITE" id="PS00256">
    <property type="entry name" value="AKH"/>
    <property type="match status" value="1"/>
</dbReference>
<comment type="subcellular location">
    <subcellularLocation>
        <location evidence="1">Secreted</location>
    </subcellularLocation>
</comment>
<dbReference type="InterPro" id="IPR002047">
    <property type="entry name" value="Adipokinetic_hormone_CS"/>
</dbReference>
<keyword evidence="3" id="KW-0964">Secreted</keyword>
<keyword evidence="8" id="KW-0527">Neuropeptide</keyword>
<evidence type="ECO:0000313" key="10">
    <source>
        <dbReference type="Proteomes" id="UP000079169"/>
    </source>
</evidence>